<gene>
    <name evidence="1" type="ORF">P186_2579</name>
</gene>
<protein>
    <submittedName>
        <fullName evidence="1">Uncharacterized protein</fullName>
    </submittedName>
</protein>
<dbReference type="HOGENOM" id="CLU_186538_0_0_2"/>
<dbReference type="KEGG" id="pyr:P186_2579"/>
<organism evidence="1 2">
    <name type="scientific">Pyrobaculum ferrireducens</name>
    <dbReference type="NCBI Taxonomy" id="1104324"/>
    <lineage>
        <taxon>Archaea</taxon>
        <taxon>Thermoproteota</taxon>
        <taxon>Thermoprotei</taxon>
        <taxon>Thermoproteales</taxon>
        <taxon>Thermoproteaceae</taxon>
        <taxon>Pyrobaculum</taxon>
    </lineage>
</organism>
<dbReference type="eggNOG" id="arCOG05492">
    <property type="taxonomic scope" value="Archaea"/>
</dbReference>
<keyword evidence="2" id="KW-1185">Reference proteome</keyword>
<accession>G7VDI4</accession>
<dbReference type="EMBL" id="CP003098">
    <property type="protein sequence ID" value="AET33963.1"/>
    <property type="molecule type" value="Genomic_DNA"/>
</dbReference>
<dbReference type="BioCyc" id="PSP1104324:GJSN-2523-MONOMER"/>
<evidence type="ECO:0000313" key="1">
    <source>
        <dbReference type="EMBL" id="AET33963.1"/>
    </source>
</evidence>
<name>G7VDI4_9CREN</name>
<dbReference type="Proteomes" id="UP000005867">
    <property type="component" value="Chromosome"/>
</dbReference>
<dbReference type="RefSeq" id="WP_014289788.1">
    <property type="nucleotide sequence ID" value="NC_016645.1"/>
</dbReference>
<sequence length="91" mass="10534">MLLILSRNIVKARQISALLYYLHKAKYRERGGVVVVRTSRICGVDRQCGAELRKLMLYLVERGVAVRHRQGVYLVKKQLVDRAIELLKELV</sequence>
<reference evidence="1 2" key="1">
    <citation type="journal article" date="2012" name="J. Bacteriol.">
        <title>Complete genome sequence of strain 1860, a crenarchaeon of the genus pyrobaculum able to grow with various electron acceptors.</title>
        <authorList>
            <person name="Mardanov A.V."/>
            <person name="Gumerov V.M."/>
            <person name="Slobodkina G.B."/>
            <person name="Beletsky A.V."/>
            <person name="Bonch-Osmolovskaya E.A."/>
            <person name="Ravin N.V."/>
            <person name="Skryabin K.G."/>
        </authorList>
    </citation>
    <scope>NUCLEOTIDE SEQUENCE [LARGE SCALE GENOMIC DNA]</scope>
    <source>
        <strain evidence="1 2">1860</strain>
    </source>
</reference>
<dbReference type="AlphaFoldDB" id="G7VDI4"/>
<evidence type="ECO:0000313" key="2">
    <source>
        <dbReference type="Proteomes" id="UP000005867"/>
    </source>
</evidence>
<dbReference type="GeneID" id="11594180"/>
<dbReference type="STRING" id="1104324.P186_2579"/>
<proteinExistence type="predicted"/>